<organism evidence="1 2">
    <name type="scientific">Stylosanthes scabra</name>
    <dbReference type="NCBI Taxonomy" id="79078"/>
    <lineage>
        <taxon>Eukaryota</taxon>
        <taxon>Viridiplantae</taxon>
        <taxon>Streptophyta</taxon>
        <taxon>Embryophyta</taxon>
        <taxon>Tracheophyta</taxon>
        <taxon>Spermatophyta</taxon>
        <taxon>Magnoliopsida</taxon>
        <taxon>eudicotyledons</taxon>
        <taxon>Gunneridae</taxon>
        <taxon>Pentapetalae</taxon>
        <taxon>rosids</taxon>
        <taxon>fabids</taxon>
        <taxon>Fabales</taxon>
        <taxon>Fabaceae</taxon>
        <taxon>Papilionoideae</taxon>
        <taxon>50 kb inversion clade</taxon>
        <taxon>dalbergioids sensu lato</taxon>
        <taxon>Dalbergieae</taxon>
        <taxon>Pterocarpus clade</taxon>
        <taxon>Stylosanthes</taxon>
    </lineage>
</organism>
<dbReference type="Proteomes" id="UP001341840">
    <property type="component" value="Unassembled WGS sequence"/>
</dbReference>
<evidence type="ECO:0000313" key="2">
    <source>
        <dbReference type="Proteomes" id="UP001341840"/>
    </source>
</evidence>
<sequence>MRYANGNNGRTLNETDSIRCKVHHCSVTPFLLTNPAVNLTISLDSSTTILSVLKIKGFRTGRESGRGVSVMIWQHAQHLGTRTGQHLALGSKTLAQHLGQHLALGSKTAPTPRHQANA</sequence>
<name>A0ABU6VJC0_9FABA</name>
<proteinExistence type="predicted"/>
<reference evidence="1 2" key="1">
    <citation type="journal article" date="2023" name="Plants (Basel)">
        <title>Bridging the Gap: Combining Genomics and Transcriptomics Approaches to Understand Stylosanthes scabra, an Orphan Legume from the Brazilian Caatinga.</title>
        <authorList>
            <person name="Ferreira-Neto J.R.C."/>
            <person name="da Silva M.D."/>
            <person name="Binneck E."/>
            <person name="de Melo N.F."/>
            <person name="da Silva R.H."/>
            <person name="de Melo A.L.T.M."/>
            <person name="Pandolfi V."/>
            <person name="Bustamante F.O."/>
            <person name="Brasileiro-Vidal A.C."/>
            <person name="Benko-Iseppon A.M."/>
        </authorList>
    </citation>
    <scope>NUCLEOTIDE SEQUENCE [LARGE SCALE GENOMIC DNA]</scope>
    <source>
        <tissue evidence="1">Leaves</tissue>
    </source>
</reference>
<dbReference type="EMBL" id="JASCZI010151494">
    <property type="protein sequence ID" value="MED6173189.1"/>
    <property type="molecule type" value="Genomic_DNA"/>
</dbReference>
<protein>
    <submittedName>
        <fullName evidence="1">Uncharacterized protein</fullName>
    </submittedName>
</protein>
<accession>A0ABU6VJC0</accession>
<comment type="caution">
    <text evidence="1">The sequence shown here is derived from an EMBL/GenBank/DDBJ whole genome shotgun (WGS) entry which is preliminary data.</text>
</comment>
<gene>
    <name evidence="1" type="ORF">PIB30_056882</name>
</gene>
<keyword evidence="2" id="KW-1185">Reference proteome</keyword>
<evidence type="ECO:0000313" key="1">
    <source>
        <dbReference type="EMBL" id="MED6173189.1"/>
    </source>
</evidence>